<gene>
    <name evidence="5" type="ORF">L0M14_17970</name>
</gene>
<dbReference type="InterPro" id="IPR050595">
    <property type="entry name" value="Bact_response_regulator"/>
</dbReference>
<dbReference type="Gene3D" id="3.40.50.2300">
    <property type="match status" value="1"/>
</dbReference>
<organism evidence="5 6">
    <name type="scientific">Paenibacillus hexagrammi</name>
    <dbReference type="NCBI Taxonomy" id="2908839"/>
    <lineage>
        <taxon>Bacteria</taxon>
        <taxon>Bacillati</taxon>
        <taxon>Bacillota</taxon>
        <taxon>Bacilli</taxon>
        <taxon>Bacillales</taxon>
        <taxon>Paenibacillaceae</taxon>
        <taxon>Paenibacillus</taxon>
    </lineage>
</organism>
<dbReference type="PANTHER" id="PTHR44591:SF14">
    <property type="entry name" value="PROTEIN PILG"/>
    <property type="match status" value="1"/>
</dbReference>
<dbReference type="RefSeq" id="WP_235118011.1">
    <property type="nucleotide sequence ID" value="NZ_CP090978.1"/>
</dbReference>
<proteinExistence type="predicted"/>
<dbReference type="SMART" id="SM00448">
    <property type="entry name" value="REC"/>
    <property type="match status" value="1"/>
</dbReference>
<dbReference type="Pfam" id="PF00072">
    <property type="entry name" value="Response_reg"/>
    <property type="match status" value="1"/>
</dbReference>
<protein>
    <submittedName>
        <fullName evidence="5">Response regulator</fullName>
    </submittedName>
</protein>
<dbReference type="EMBL" id="CP090978">
    <property type="protein sequence ID" value="UJF31666.1"/>
    <property type="molecule type" value="Genomic_DNA"/>
</dbReference>
<dbReference type="SUPFAM" id="SSF52172">
    <property type="entry name" value="CheY-like"/>
    <property type="match status" value="1"/>
</dbReference>
<keyword evidence="2" id="KW-0902">Two-component regulatory system</keyword>
<evidence type="ECO:0000256" key="3">
    <source>
        <dbReference type="PROSITE-ProRule" id="PRU00169"/>
    </source>
</evidence>
<keyword evidence="1 3" id="KW-0597">Phosphoprotein</keyword>
<feature type="modified residue" description="4-aspartylphosphate" evidence="3">
    <location>
        <position position="53"/>
    </location>
</feature>
<dbReference type="PANTHER" id="PTHR44591">
    <property type="entry name" value="STRESS RESPONSE REGULATOR PROTEIN 1"/>
    <property type="match status" value="1"/>
</dbReference>
<evidence type="ECO:0000256" key="1">
    <source>
        <dbReference type="ARBA" id="ARBA00022553"/>
    </source>
</evidence>
<dbReference type="InterPro" id="IPR011006">
    <property type="entry name" value="CheY-like_superfamily"/>
</dbReference>
<reference evidence="5 6" key="1">
    <citation type="journal article" date="2024" name="Int. J. Syst. Evol. Microbiol.">
        <title>Paenibacillus hexagrammi sp. nov., a novel bacterium isolated from the gut content of Hexagrammos agrammus.</title>
        <authorList>
            <person name="Jung H.K."/>
            <person name="Kim D.G."/>
            <person name="Zin H."/>
            <person name="Park J."/>
            <person name="Jung H."/>
            <person name="Kim Y.O."/>
            <person name="Kong H.J."/>
            <person name="Kim J.W."/>
            <person name="Kim Y.S."/>
        </authorList>
    </citation>
    <scope>NUCLEOTIDE SEQUENCE [LARGE SCALE GENOMIC DNA]</scope>
    <source>
        <strain evidence="5 6">YPD9-1</strain>
    </source>
</reference>
<name>A0ABY3SEQ2_9BACL</name>
<evidence type="ECO:0000313" key="5">
    <source>
        <dbReference type="EMBL" id="UJF31666.1"/>
    </source>
</evidence>
<dbReference type="Proteomes" id="UP001649230">
    <property type="component" value="Chromosome"/>
</dbReference>
<evidence type="ECO:0000256" key="2">
    <source>
        <dbReference type="ARBA" id="ARBA00023012"/>
    </source>
</evidence>
<sequence length="121" mass="13460">MTRIMIVDDTPLMRSMLTSILSEHGFHVVHVAVNGQEAVDMYPIIKPDGVIMDVSMPELDGVEALKLILEKDPAAKIIMCSTFAQQSFILRALEIGAKDFIAKPFTPFQVVDAVKRVFNKN</sequence>
<feature type="domain" description="Response regulatory" evidence="4">
    <location>
        <begin position="3"/>
        <end position="118"/>
    </location>
</feature>
<evidence type="ECO:0000313" key="6">
    <source>
        <dbReference type="Proteomes" id="UP001649230"/>
    </source>
</evidence>
<evidence type="ECO:0000259" key="4">
    <source>
        <dbReference type="PROSITE" id="PS50110"/>
    </source>
</evidence>
<dbReference type="PROSITE" id="PS50110">
    <property type="entry name" value="RESPONSE_REGULATORY"/>
    <property type="match status" value="1"/>
</dbReference>
<dbReference type="InterPro" id="IPR001789">
    <property type="entry name" value="Sig_transdc_resp-reg_receiver"/>
</dbReference>
<accession>A0ABY3SEQ2</accession>
<keyword evidence="6" id="KW-1185">Reference proteome</keyword>